<evidence type="ECO:0000313" key="6">
    <source>
        <dbReference type="EMBL" id="WHF52504.1"/>
    </source>
</evidence>
<keyword evidence="1" id="KW-0805">Transcription regulation</keyword>
<evidence type="ECO:0000256" key="3">
    <source>
        <dbReference type="ARBA" id="ARBA00023163"/>
    </source>
</evidence>
<evidence type="ECO:0000256" key="1">
    <source>
        <dbReference type="ARBA" id="ARBA00023015"/>
    </source>
</evidence>
<name>A0ABY8RFM6_9FLAO</name>
<dbReference type="InterPro" id="IPR009057">
    <property type="entry name" value="Homeodomain-like_sf"/>
</dbReference>
<evidence type="ECO:0000256" key="2">
    <source>
        <dbReference type="ARBA" id="ARBA00023125"/>
    </source>
</evidence>
<protein>
    <submittedName>
        <fullName evidence="6">AraC family transcriptional regulator</fullName>
    </submittedName>
</protein>
<feature type="transmembrane region" description="Helical" evidence="4">
    <location>
        <begin position="103"/>
        <end position="123"/>
    </location>
</feature>
<evidence type="ECO:0000256" key="4">
    <source>
        <dbReference type="SAM" id="Phobius"/>
    </source>
</evidence>
<feature type="transmembrane region" description="Helical" evidence="4">
    <location>
        <begin position="6"/>
        <end position="23"/>
    </location>
</feature>
<dbReference type="EMBL" id="CP124855">
    <property type="protein sequence ID" value="WHF52504.1"/>
    <property type="molecule type" value="Genomic_DNA"/>
</dbReference>
<dbReference type="RefSeq" id="WP_282905789.1">
    <property type="nucleotide sequence ID" value="NZ_CP124855.1"/>
</dbReference>
<dbReference type="Pfam" id="PF12833">
    <property type="entry name" value="HTH_18"/>
    <property type="match status" value="1"/>
</dbReference>
<dbReference type="PANTHER" id="PTHR43280">
    <property type="entry name" value="ARAC-FAMILY TRANSCRIPTIONAL REGULATOR"/>
    <property type="match status" value="1"/>
</dbReference>
<keyword evidence="4" id="KW-1133">Transmembrane helix</keyword>
<proteinExistence type="predicted"/>
<sequence length="328" mass="39076">MIAKIFDENFILAYISIVAIGLFKKVDSVYRRQQFIFPELCENYRILMHDAQHRNHMNDALYYSDVHRKMENQISADVIYLSSVFHAEEFKYEKRRLTQSKRMMTIGFVLSMILLAVFFYQYYLEKEAEKRFRVMIAPSAFSGETSSAGTKRRKGKFTLPQEIYDRMQEKMQHFEDGEHYLDAELTEKTLADQLRTNTQYLSAFINISKGVNFRTYLNELRIRYIAKQISENPEYLKYGNDGLASQCGMGSRSTFSRHFFKIYGMSPQKYVKKCREEREARWLRGPQPPRPYIKDRSYYRCLDFESLSHRTSKAEDPWLREPQPPRLL</sequence>
<dbReference type="Gene3D" id="1.10.10.60">
    <property type="entry name" value="Homeodomain-like"/>
    <property type="match status" value="2"/>
</dbReference>
<dbReference type="PANTHER" id="PTHR43280:SF29">
    <property type="entry name" value="ARAC-FAMILY TRANSCRIPTIONAL REGULATOR"/>
    <property type="match status" value="1"/>
</dbReference>
<keyword evidence="7" id="KW-1185">Reference proteome</keyword>
<keyword evidence="4" id="KW-0812">Transmembrane</keyword>
<gene>
    <name evidence="6" type="ORF">QGN23_04295</name>
</gene>
<keyword evidence="4" id="KW-0472">Membrane</keyword>
<dbReference type="SUPFAM" id="SSF46689">
    <property type="entry name" value="Homeodomain-like"/>
    <property type="match status" value="1"/>
</dbReference>
<dbReference type="SMART" id="SM00342">
    <property type="entry name" value="HTH_ARAC"/>
    <property type="match status" value="1"/>
</dbReference>
<keyword evidence="3" id="KW-0804">Transcription</keyword>
<keyword evidence="2" id="KW-0238">DNA-binding</keyword>
<feature type="domain" description="HTH araC/xylS-type" evidence="5">
    <location>
        <begin position="161"/>
        <end position="273"/>
    </location>
</feature>
<evidence type="ECO:0000259" key="5">
    <source>
        <dbReference type="PROSITE" id="PS01124"/>
    </source>
</evidence>
<dbReference type="PROSITE" id="PS01124">
    <property type="entry name" value="HTH_ARAC_FAMILY_2"/>
    <property type="match status" value="1"/>
</dbReference>
<accession>A0ABY8RFM6</accession>
<dbReference type="Proteomes" id="UP001241656">
    <property type="component" value="Chromosome"/>
</dbReference>
<organism evidence="6 7">
    <name type="scientific">Chryseobacterium gotjawalense</name>
    <dbReference type="NCBI Taxonomy" id="3042315"/>
    <lineage>
        <taxon>Bacteria</taxon>
        <taxon>Pseudomonadati</taxon>
        <taxon>Bacteroidota</taxon>
        <taxon>Flavobacteriia</taxon>
        <taxon>Flavobacteriales</taxon>
        <taxon>Weeksellaceae</taxon>
        <taxon>Chryseobacterium group</taxon>
        <taxon>Chryseobacterium</taxon>
    </lineage>
</organism>
<reference evidence="6 7" key="1">
    <citation type="submission" date="2023-05" db="EMBL/GenBank/DDBJ databases">
        <title>Genomic insight into Chryseobacterium sp. wdc7 isolated forest soil (Gotjawal).</title>
        <authorList>
            <person name="Park S.-J."/>
        </authorList>
    </citation>
    <scope>NUCLEOTIDE SEQUENCE [LARGE SCALE GENOMIC DNA]</scope>
    <source>
        <strain evidence="7">wdc7</strain>
    </source>
</reference>
<evidence type="ECO:0000313" key="7">
    <source>
        <dbReference type="Proteomes" id="UP001241656"/>
    </source>
</evidence>
<dbReference type="InterPro" id="IPR018060">
    <property type="entry name" value="HTH_AraC"/>
</dbReference>